<dbReference type="KEGG" id="pfj:MYCFIDRAFT_197960"/>
<feature type="domain" description="BTB" evidence="1">
    <location>
        <begin position="29"/>
        <end position="111"/>
    </location>
</feature>
<gene>
    <name evidence="2" type="ORF">MYCFIDRAFT_197960</name>
</gene>
<name>M3AUL2_PSEFD</name>
<protein>
    <recommendedName>
        <fullName evidence="1">BTB domain-containing protein</fullName>
    </recommendedName>
</protein>
<dbReference type="InterPro" id="IPR011333">
    <property type="entry name" value="SKP1/BTB/POZ_sf"/>
</dbReference>
<dbReference type="EMBL" id="KB446560">
    <property type="protein sequence ID" value="EME81162.1"/>
    <property type="molecule type" value="Genomic_DNA"/>
</dbReference>
<reference evidence="2 3" key="1">
    <citation type="journal article" date="2012" name="PLoS Pathog.">
        <title>Diverse lifestyles and strategies of plant pathogenesis encoded in the genomes of eighteen Dothideomycetes fungi.</title>
        <authorList>
            <person name="Ohm R.A."/>
            <person name="Feau N."/>
            <person name="Henrissat B."/>
            <person name="Schoch C.L."/>
            <person name="Horwitz B.A."/>
            <person name="Barry K.W."/>
            <person name="Condon B.J."/>
            <person name="Copeland A.C."/>
            <person name="Dhillon B."/>
            <person name="Glaser F."/>
            <person name="Hesse C.N."/>
            <person name="Kosti I."/>
            <person name="LaButti K."/>
            <person name="Lindquist E.A."/>
            <person name="Lucas S."/>
            <person name="Salamov A.A."/>
            <person name="Bradshaw R.E."/>
            <person name="Ciuffetti L."/>
            <person name="Hamelin R.C."/>
            <person name="Kema G.H.J."/>
            <person name="Lawrence C."/>
            <person name="Scott J.A."/>
            <person name="Spatafora J.W."/>
            <person name="Turgeon B.G."/>
            <person name="de Wit P.J.G.M."/>
            <person name="Zhong S."/>
            <person name="Goodwin S.B."/>
            <person name="Grigoriev I.V."/>
        </authorList>
    </citation>
    <scope>NUCLEOTIDE SEQUENCE [LARGE SCALE GENOMIC DNA]</scope>
    <source>
        <strain evidence="2 3">CIRAD86</strain>
    </source>
</reference>
<dbReference type="GeneID" id="19335694"/>
<evidence type="ECO:0000259" key="1">
    <source>
        <dbReference type="PROSITE" id="PS50097"/>
    </source>
</evidence>
<dbReference type="OrthoDB" id="6359816at2759"/>
<dbReference type="Pfam" id="PF00651">
    <property type="entry name" value="BTB"/>
    <property type="match status" value="1"/>
</dbReference>
<keyword evidence="3" id="KW-1185">Reference proteome</keyword>
<evidence type="ECO:0000313" key="3">
    <source>
        <dbReference type="Proteomes" id="UP000016932"/>
    </source>
</evidence>
<dbReference type="Proteomes" id="UP000016932">
    <property type="component" value="Unassembled WGS sequence"/>
</dbReference>
<dbReference type="InterPro" id="IPR000210">
    <property type="entry name" value="BTB/POZ_dom"/>
</dbReference>
<dbReference type="PROSITE" id="PS50097">
    <property type="entry name" value="BTB"/>
    <property type="match status" value="1"/>
</dbReference>
<dbReference type="HOGENOM" id="CLU_1166283_0_0_1"/>
<dbReference type="AlphaFoldDB" id="M3AUL2"/>
<dbReference type="STRING" id="383855.M3AUL2"/>
<accession>M3AUL2</accession>
<sequence>MSAMSSCKETSDAPFKNMVQRMWKTREFSDLTIMAEDREFSVHKNIVCPASPSFKAVCSEDLNVRTCLLLRAIEVDPQQDIPTNSIGVSEPASVIEELLQNIYGHSPDIPKLLEDPIAAYQITGIAGQIYEAIIAMACEEREYPHAPRLFVAIGQIIFEYRKIVNTAILECYVEVTYDLFRYILADDVAWGLLILSPDYYEEVIRKAYEEYLELEGEHAPSYNEMGEIRSAKHSISGQ</sequence>
<dbReference type="Gene3D" id="3.30.710.10">
    <property type="entry name" value="Potassium Channel Kv1.1, Chain A"/>
    <property type="match status" value="1"/>
</dbReference>
<evidence type="ECO:0000313" key="2">
    <source>
        <dbReference type="EMBL" id="EME81162.1"/>
    </source>
</evidence>
<dbReference type="RefSeq" id="XP_007928424.1">
    <property type="nucleotide sequence ID" value="XM_007930233.1"/>
</dbReference>
<organism evidence="2 3">
    <name type="scientific">Pseudocercospora fijiensis (strain CIRAD86)</name>
    <name type="common">Black leaf streak disease fungus</name>
    <name type="synonym">Mycosphaerella fijiensis</name>
    <dbReference type="NCBI Taxonomy" id="383855"/>
    <lineage>
        <taxon>Eukaryota</taxon>
        <taxon>Fungi</taxon>
        <taxon>Dikarya</taxon>
        <taxon>Ascomycota</taxon>
        <taxon>Pezizomycotina</taxon>
        <taxon>Dothideomycetes</taxon>
        <taxon>Dothideomycetidae</taxon>
        <taxon>Mycosphaerellales</taxon>
        <taxon>Mycosphaerellaceae</taxon>
        <taxon>Pseudocercospora</taxon>
    </lineage>
</organism>
<proteinExistence type="predicted"/>
<dbReference type="VEuPathDB" id="FungiDB:MYCFIDRAFT_197960"/>
<dbReference type="SUPFAM" id="SSF54695">
    <property type="entry name" value="POZ domain"/>
    <property type="match status" value="1"/>
</dbReference>